<evidence type="ECO:0000313" key="1">
    <source>
        <dbReference type="EMBL" id="BCD83633.1"/>
    </source>
</evidence>
<gene>
    <name evidence="1" type="ORF">PSm6_00400</name>
</gene>
<dbReference type="EMBL" id="AP023081">
    <property type="protein sequence ID" value="BCD83633.1"/>
    <property type="molecule type" value="Genomic_DNA"/>
</dbReference>
<name>A0ABM7L277_9PSED</name>
<evidence type="ECO:0000313" key="2">
    <source>
        <dbReference type="Proteomes" id="UP001064896"/>
    </source>
</evidence>
<protein>
    <submittedName>
        <fullName evidence="1">Uncharacterized protein</fullName>
    </submittedName>
</protein>
<accession>A0ABM7L277</accession>
<organism evidence="1 2">
    <name type="scientific">Pseudomonas solani</name>
    <dbReference type="NCBI Taxonomy" id="2731552"/>
    <lineage>
        <taxon>Bacteria</taxon>
        <taxon>Pseudomonadati</taxon>
        <taxon>Pseudomonadota</taxon>
        <taxon>Gammaproteobacteria</taxon>
        <taxon>Pseudomonadales</taxon>
        <taxon>Pseudomonadaceae</taxon>
        <taxon>Pseudomonas</taxon>
    </lineage>
</organism>
<proteinExistence type="predicted"/>
<dbReference type="Proteomes" id="UP001064896">
    <property type="component" value="Chromosome"/>
</dbReference>
<keyword evidence="2" id="KW-1185">Reference proteome</keyword>
<sequence length="43" mass="4783">MAGEALDFYNRTAHFKKGALAECLTFAKRRAKEVAALNGKRRA</sequence>
<dbReference type="RefSeq" id="WP_265169226.1">
    <property type="nucleotide sequence ID" value="NZ_AP023081.1"/>
</dbReference>
<reference evidence="1" key="1">
    <citation type="submission" date="2020-05" db="EMBL/GenBank/DDBJ databases">
        <title>Complete genome sequence of Pseudomonas sp. Sm006.</title>
        <authorList>
            <person name="Takeuchi K."/>
            <person name="Someya N."/>
        </authorList>
    </citation>
    <scope>NUCLEOTIDE SEQUENCE</scope>
    <source>
        <strain evidence="1">Sm006</strain>
    </source>
</reference>